<dbReference type="EMBL" id="CP002859">
    <property type="protein sequence ID" value="AEI50229.1"/>
    <property type="molecule type" value="Genomic_DNA"/>
</dbReference>
<evidence type="ECO:0000313" key="2">
    <source>
        <dbReference type="EMBL" id="AEI50229.1"/>
    </source>
</evidence>
<dbReference type="RefSeq" id="WP_013929532.1">
    <property type="nucleotide sequence ID" value="NC_015703.1"/>
</dbReference>
<feature type="transmembrane region" description="Helical" evidence="1">
    <location>
        <begin position="383"/>
        <end position="400"/>
    </location>
</feature>
<feature type="transmembrane region" description="Helical" evidence="1">
    <location>
        <begin position="266"/>
        <end position="283"/>
    </location>
</feature>
<dbReference type="KEGG" id="rsi:Runsl_3872"/>
<keyword evidence="1" id="KW-0812">Transmembrane</keyword>
<keyword evidence="1" id="KW-1133">Transmembrane helix</keyword>
<feature type="transmembrane region" description="Helical" evidence="1">
    <location>
        <begin position="204"/>
        <end position="223"/>
    </location>
</feature>
<accession>A0A7U4E7C1</accession>
<keyword evidence="1" id="KW-0472">Membrane</keyword>
<dbReference type="Proteomes" id="UP000000493">
    <property type="component" value="Chromosome"/>
</dbReference>
<feature type="transmembrane region" description="Helical" evidence="1">
    <location>
        <begin position="350"/>
        <end position="371"/>
    </location>
</feature>
<reference evidence="2 3" key="2">
    <citation type="journal article" date="2012" name="Stand. Genomic Sci.">
        <title>Complete genome sequence of the aquatic bacterium Runella slithyformis type strain (LSU 4(T)).</title>
        <authorList>
            <person name="Copeland A."/>
            <person name="Zhang X."/>
            <person name="Misra M."/>
            <person name="Lapidus A."/>
            <person name="Nolan M."/>
            <person name="Lucas S."/>
            <person name="Deshpande S."/>
            <person name="Cheng J.F."/>
            <person name="Tapia R."/>
            <person name="Goodwin L.A."/>
            <person name="Pitluck S."/>
            <person name="Liolios K."/>
            <person name="Pagani I."/>
            <person name="Ivanova N."/>
            <person name="Mikhailova N."/>
            <person name="Pati A."/>
            <person name="Chen A."/>
            <person name="Palaniappan K."/>
            <person name="Land M."/>
            <person name="Hauser L."/>
            <person name="Pan C."/>
            <person name="Jeffries C.D."/>
            <person name="Detter J.C."/>
            <person name="Brambilla E.M."/>
            <person name="Rohde M."/>
            <person name="Djao O.D."/>
            <person name="Goker M."/>
            <person name="Sikorski J."/>
            <person name="Tindall B.J."/>
            <person name="Woyke T."/>
            <person name="Bristow J."/>
            <person name="Eisen J.A."/>
            <person name="Markowitz V."/>
            <person name="Hugenholtz P."/>
            <person name="Kyrpides N.C."/>
            <person name="Klenk H.P."/>
            <person name="Mavromatis K."/>
        </authorList>
    </citation>
    <scope>NUCLEOTIDE SEQUENCE [LARGE SCALE GENOMIC DNA]</scope>
    <source>
        <strain evidence="3">ATCC 29530 / DSM 19594 / LMG 11500 / NCIMB 11436 / LSU 4</strain>
    </source>
</reference>
<feature type="transmembrane region" description="Helical" evidence="1">
    <location>
        <begin position="60"/>
        <end position="81"/>
    </location>
</feature>
<evidence type="ECO:0000313" key="3">
    <source>
        <dbReference type="Proteomes" id="UP000000493"/>
    </source>
</evidence>
<feature type="transmembrane region" description="Helical" evidence="1">
    <location>
        <begin position="93"/>
        <end position="113"/>
    </location>
</feature>
<feature type="transmembrane region" description="Helical" evidence="1">
    <location>
        <begin position="462"/>
        <end position="480"/>
    </location>
</feature>
<dbReference type="AlphaFoldDB" id="A0A7U4E7C1"/>
<organism evidence="2 3">
    <name type="scientific">Runella slithyformis (strain ATCC 29530 / DSM 19594 / LMG 11500 / NCIMB 11436 / LSU 4)</name>
    <dbReference type="NCBI Taxonomy" id="761193"/>
    <lineage>
        <taxon>Bacteria</taxon>
        <taxon>Pseudomonadati</taxon>
        <taxon>Bacteroidota</taxon>
        <taxon>Cytophagia</taxon>
        <taxon>Cytophagales</taxon>
        <taxon>Spirosomataceae</taxon>
        <taxon>Runella</taxon>
    </lineage>
</organism>
<evidence type="ECO:0000256" key="1">
    <source>
        <dbReference type="SAM" id="Phobius"/>
    </source>
</evidence>
<feature type="transmembrane region" description="Helical" evidence="1">
    <location>
        <begin position="434"/>
        <end position="456"/>
    </location>
</feature>
<name>A0A7U4E7C1_RUNSL</name>
<protein>
    <submittedName>
        <fullName evidence="2">Uncharacterized protein</fullName>
    </submittedName>
</protein>
<sequence>MTKAVLRILDFFQGIFTWLGADYAHLRSIVEIKFIMQNRRQVAAFSQYNQGKTQKDANNAFRGLCIMMLFFGLFMGGFIFIVDTPFYALCLPFSYIMVMSMMLLVSDFSTFLLDTTDNFVLLPRPVGSRTVLLARLVHISAYVLLLSFSIAFFTLVFTLYRFGVAAFGISIILVILTAILSVFFTTLLYMLLMRFTTEERLKDIISFFQIGFTMLITVGYQFIGRLFSVFEGDSLSVAVQPWQYALPPFWMSGTVEWVTHHTPGTAPFFLIALVVPFGCLWILNRFLAPTFNKHLAAMGTGDGGGSERLLVQQRTGWFEWLANRVTQSPLEKAVFELTWKITSRDRRYKLRAYPSLGSILPMFFVFGKDLFQPEKWQDLSHSHTYLLVIYMAHVILATFSQQTLFSEDFKAAGVYFTTPTDSPRDVLLGNSKAVILKFYTPFYLFISTFLLFLWGIQILDDLILCYLVSISLHFTETVLASNFKLPFSKSPSEQKEGGQTFLLVVILLLLPLCGLAHWGLTYIPYGVSVACFLAGASLYALYRRYEKITWSQFDL</sequence>
<feature type="transmembrane region" description="Helical" evidence="1">
    <location>
        <begin position="133"/>
        <end position="160"/>
    </location>
</feature>
<gene>
    <name evidence="2" type="ordered locus">Runsl_3872</name>
</gene>
<feature type="transmembrane region" description="Helical" evidence="1">
    <location>
        <begin position="525"/>
        <end position="542"/>
    </location>
</feature>
<keyword evidence="3" id="KW-1185">Reference proteome</keyword>
<proteinExistence type="predicted"/>
<feature type="transmembrane region" description="Helical" evidence="1">
    <location>
        <begin position="166"/>
        <end position="192"/>
    </location>
</feature>
<reference evidence="3" key="1">
    <citation type="submission" date="2011-06" db="EMBL/GenBank/DDBJ databases">
        <title>The complete genome of chromosome of Runella slithyformis DSM 19594.</title>
        <authorList>
            <consortium name="US DOE Joint Genome Institute (JGI-PGF)"/>
            <person name="Lucas S."/>
            <person name="Han J."/>
            <person name="Lapidus A."/>
            <person name="Bruce D."/>
            <person name="Goodwin L."/>
            <person name="Pitluck S."/>
            <person name="Peters L."/>
            <person name="Kyrpides N."/>
            <person name="Mavromatis K."/>
            <person name="Ivanova N."/>
            <person name="Ovchinnikova G."/>
            <person name="Zhang X."/>
            <person name="Misra M."/>
            <person name="Detter J.C."/>
            <person name="Tapia R."/>
            <person name="Han C."/>
            <person name="Land M."/>
            <person name="Hauser L."/>
            <person name="Markowitz V."/>
            <person name="Cheng J.-F."/>
            <person name="Hugenholtz P."/>
            <person name="Woyke T."/>
            <person name="Wu D."/>
            <person name="Tindall B."/>
            <person name="Faehrich R."/>
            <person name="Brambilla E."/>
            <person name="Klenk H.-P."/>
            <person name="Eisen J.A."/>
        </authorList>
    </citation>
    <scope>NUCLEOTIDE SEQUENCE [LARGE SCALE GENOMIC DNA]</scope>
    <source>
        <strain evidence="3">ATCC 29530 / DSM 19594 / LMG 11500 / NCIMB 11436 / LSU 4</strain>
    </source>
</reference>
<feature type="transmembrane region" description="Helical" evidence="1">
    <location>
        <begin position="501"/>
        <end position="519"/>
    </location>
</feature>